<keyword evidence="3" id="KW-0949">S-adenosyl-L-methionine</keyword>
<evidence type="ECO:0000256" key="1">
    <source>
        <dbReference type="ARBA" id="ARBA00022603"/>
    </source>
</evidence>
<protein>
    <submittedName>
        <fullName evidence="6">Methyltransferase</fullName>
        <ecNumber evidence="6">2.1.1.-</ecNumber>
    </submittedName>
</protein>
<evidence type="ECO:0000313" key="7">
    <source>
        <dbReference type="Proteomes" id="UP000251211"/>
    </source>
</evidence>
<dbReference type="Pfam" id="PF13649">
    <property type="entry name" value="Methyltransf_25"/>
    <property type="match status" value="1"/>
</dbReference>
<feature type="region of interest" description="Disordered" evidence="4">
    <location>
        <begin position="216"/>
        <end position="301"/>
    </location>
</feature>
<dbReference type="Gene3D" id="3.40.50.150">
    <property type="entry name" value="Vaccinia Virus protein VP39"/>
    <property type="match status" value="1"/>
</dbReference>
<keyword evidence="2 6" id="KW-0808">Transferase</keyword>
<dbReference type="RefSeq" id="WP_174233754.1">
    <property type="nucleotide sequence ID" value="NZ_JBHXBJ010000145.1"/>
</dbReference>
<feature type="region of interest" description="Disordered" evidence="4">
    <location>
        <begin position="1"/>
        <end position="25"/>
    </location>
</feature>
<keyword evidence="1 6" id="KW-0489">Methyltransferase</keyword>
<sequence>MEEAGEDSEVTTTSNEADEWDARYSERDRVWSGEANGALVEEMTGARPGRALDVGCGEGTDALWLARQGWAVTALDVSRVALDRAGAHADGEDVDITWVLSGLLDADLPAGGFDLVSAQYPALRSSADRAAERTLVSAVAPGGILLVVHHDVHNADTAREHGFDPDDWVSPGDVAALLDDSWHIDVNEVRERSISGGAGAHHTHDVVLRAHRLPHRSPAIGHGTAGGSLCANTESPRKTATGTAAPASPSNGRAHSQDRTRYWDHREARWVKHHVNRPGDQRPSSPDWARRPPLANDDVGS</sequence>
<dbReference type="PANTHER" id="PTHR43464:SF19">
    <property type="entry name" value="UBIQUINONE BIOSYNTHESIS O-METHYLTRANSFERASE, MITOCHONDRIAL"/>
    <property type="match status" value="1"/>
</dbReference>
<evidence type="ECO:0000259" key="5">
    <source>
        <dbReference type="Pfam" id="PF13649"/>
    </source>
</evidence>
<dbReference type="AlphaFoldDB" id="A0AB38F6P0"/>
<proteinExistence type="predicted"/>
<feature type="compositionally biased region" description="Basic and acidic residues" evidence="4">
    <location>
        <begin position="255"/>
        <end position="270"/>
    </location>
</feature>
<evidence type="ECO:0000313" key="6">
    <source>
        <dbReference type="EMBL" id="SPZ35496.1"/>
    </source>
</evidence>
<evidence type="ECO:0000256" key="3">
    <source>
        <dbReference type="ARBA" id="ARBA00022691"/>
    </source>
</evidence>
<dbReference type="GO" id="GO:0032259">
    <property type="term" value="P:methylation"/>
    <property type="evidence" value="ECO:0007669"/>
    <property type="project" value="UniProtKB-KW"/>
</dbReference>
<dbReference type="Proteomes" id="UP000251211">
    <property type="component" value="Unassembled WGS sequence"/>
</dbReference>
<dbReference type="EC" id="2.1.1.-" evidence="6"/>
<reference evidence="6 7" key="1">
    <citation type="submission" date="2018-06" db="EMBL/GenBank/DDBJ databases">
        <authorList>
            <consortium name="Pathogen Informatics"/>
            <person name="Doyle S."/>
        </authorList>
    </citation>
    <scope>NUCLEOTIDE SEQUENCE [LARGE SCALE GENOMIC DNA]</scope>
    <source>
        <strain evidence="6 7">NCTC13229</strain>
    </source>
</reference>
<feature type="compositionally biased region" description="Low complexity" evidence="4">
    <location>
        <begin position="239"/>
        <end position="250"/>
    </location>
</feature>
<dbReference type="SUPFAM" id="SSF53335">
    <property type="entry name" value="S-adenosyl-L-methionine-dependent methyltransferases"/>
    <property type="match status" value="1"/>
</dbReference>
<evidence type="ECO:0000256" key="2">
    <source>
        <dbReference type="ARBA" id="ARBA00022679"/>
    </source>
</evidence>
<dbReference type="InterPro" id="IPR029063">
    <property type="entry name" value="SAM-dependent_MTases_sf"/>
</dbReference>
<dbReference type="EMBL" id="UAUI01000001">
    <property type="protein sequence ID" value="SPZ35496.1"/>
    <property type="molecule type" value="Genomic_DNA"/>
</dbReference>
<dbReference type="PANTHER" id="PTHR43464">
    <property type="entry name" value="METHYLTRANSFERASE"/>
    <property type="match status" value="1"/>
</dbReference>
<feature type="domain" description="Methyltransferase" evidence="5">
    <location>
        <begin position="52"/>
        <end position="143"/>
    </location>
</feature>
<dbReference type="CDD" id="cd02440">
    <property type="entry name" value="AdoMet_MTases"/>
    <property type="match status" value="1"/>
</dbReference>
<organism evidence="6 7">
    <name type="scientific">Rhodococcus wratislaviensis</name>
    <name type="common">Tsukamurella wratislaviensis</name>
    <dbReference type="NCBI Taxonomy" id="44752"/>
    <lineage>
        <taxon>Bacteria</taxon>
        <taxon>Bacillati</taxon>
        <taxon>Actinomycetota</taxon>
        <taxon>Actinomycetes</taxon>
        <taxon>Mycobacteriales</taxon>
        <taxon>Nocardiaceae</taxon>
        <taxon>Rhodococcus</taxon>
    </lineage>
</organism>
<evidence type="ECO:0000256" key="4">
    <source>
        <dbReference type="SAM" id="MobiDB-lite"/>
    </source>
</evidence>
<name>A0AB38F6P0_RHOWR</name>
<dbReference type="InterPro" id="IPR041698">
    <property type="entry name" value="Methyltransf_25"/>
</dbReference>
<dbReference type="GO" id="GO:0008168">
    <property type="term" value="F:methyltransferase activity"/>
    <property type="evidence" value="ECO:0007669"/>
    <property type="project" value="UniProtKB-KW"/>
</dbReference>
<gene>
    <name evidence="6" type="ORF">NCTC13229_00803</name>
</gene>
<accession>A0AB38F6P0</accession>
<comment type="caution">
    <text evidence="6">The sequence shown here is derived from an EMBL/GenBank/DDBJ whole genome shotgun (WGS) entry which is preliminary data.</text>
</comment>